<dbReference type="OrthoDB" id="5189541at2"/>
<dbReference type="NCBIfam" id="TIGR03941">
    <property type="entry name" value="tRNA_deam_assoc"/>
    <property type="match status" value="1"/>
</dbReference>
<evidence type="ECO:0000313" key="1">
    <source>
        <dbReference type="EMBL" id="OAH26700.1"/>
    </source>
</evidence>
<comment type="caution">
    <text evidence="1">The sequence shown here is derived from an EMBL/GenBank/DDBJ whole genome shotgun (WGS) entry which is preliminary data.</text>
</comment>
<organism evidence="1 2">
    <name type="scientific">Corynebacterium stationis</name>
    <dbReference type="NCBI Taxonomy" id="1705"/>
    <lineage>
        <taxon>Bacteria</taxon>
        <taxon>Bacillati</taxon>
        <taxon>Actinomycetota</taxon>
        <taxon>Actinomycetes</taxon>
        <taxon>Mycobacteriales</taxon>
        <taxon>Corynebacteriaceae</taxon>
        <taxon>Corynebacterium</taxon>
    </lineage>
</organism>
<name>A0A177ICZ8_9CORY</name>
<dbReference type="Proteomes" id="UP000076947">
    <property type="component" value="Unassembled WGS sequence"/>
</dbReference>
<reference evidence="2" key="1">
    <citation type="submission" date="2016-02" db="EMBL/GenBank/DDBJ databases">
        <authorList>
            <person name="Kaur G."/>
            <person name="Nair G.R."/>
            <person name="Mayilraj S."/>
        </authorList>
    </citation>
    <scope>NUCLEOTIDE SEQUENCE [LARGE SCALE GENOMIC DNA]</scope>
    <source>
        <strain evidence="2">GA-15</strain>
    </source>
</reference>
<sequence length="164" mass="17865">MSDDDFDGYSFAVTVAVGAGTWNVRSYNDPFNNPQDSLNAVRTLRSEGAAFALLCVDDDYFVVVRPVPGGARWFISDATMAVDDDFAAGILEEAGCEIPDIDPADLDDVDGYGDGDFDIFEDLGVNEYQLAAYVDNDEDYPSDMLLRIAGELGFGDELEEEINS</sequence>
<dbReference type="EMBL" id="LSTQ01000023">
    <property type="protein sequence ID" value="OAH26700.1"/>
    <property type="molecule type" value="Genomic_DNA"/>
</dbReference>
<gene>
    <name evidence="1" type="ORF">AYJ05_04535</name>
</gene>
<protein>
    <submittedName>
        <fullName evidence="1">tRNA adenosine deaminase</fullName>
    </submittedName>
</protein>
<dbReference type="InterPro" id="IPR023869">
    <property type="entry name" value="tRNA_Adeno_NH3ase_assoc_put"/>
</dbReference>
<keyword evidence="2" id="KW-1185">Reference proteome</keyword>
<evidence type="ECO:0000313" key="2">
    <source>
        <dbReference type="Proteomes" id="UP000076947"/>
    </source>
</evidence>
<dbReference type="AlphaFoldDB" id="A0A177ICZ8"/>
<dbReference type="RefSeq" id="WP_066840163.1">
    <property type="nucleotide sequence ID" value="NZ_CAJUDP010000090.1"/>
</dbReference>
<accession>A0A177ICZ8</accession>
<proteinExistence type="predicted"/>
<dbReference type="STRING" id="1705.CA21670_00490"/>